<evidence type="ECO:0000313" key="1">
    <source>
        <dbReference type="EMBL" id="TYG67460.1"/>
    </source>
</evidence>
<dbReference type="Proteomes" id="UP000323506">
    <property type="component" value="Chromosome D05"/>
</dbReference>
<dbReference type="AlphaFoldDB" id="A0A5D2CFF1"/>
<proteinExistence type="predicted"/>
<name>A0A5D2CFF1_GOSDA</name>
<dbReference type="EMBL" id="CM017705">
    <property type="protein sequence ID" value="TYG67460.1"/>
    <property type="molecule type" value="Genomic_DNA"/>
</dbReference>
<organism evidence="1 2">
    <name type="scientific">Gossypium darwinii</name>
    <name type="common">Darwin's cotton</name>
    <name type="synonym">Gossypium barbadense var. darwinii</name>
    <dbReference type="NCBI Taxonomy" id="34276"/>
    <lineage>
        <taxon>Eukaryota</taxon>
        <taxon>Viridiplantae</taxon>
        <taxon>Streptophyta</taxon>
        <taxon>Embryophyta</taxon>
        <taxon>Tracheophyta</taxon>
        <taxon>Spermatophyta</taxon>
        <taxon>Magnoliopsida</taxon>
        <taxon>eudicotyledons</taxon>
        <taxon>Gunneridae</taxon>
        <taxon>Pentapetalae</taxon>
        <taxon>rosids</taxon>
        <taxon>malvids</taxon>
        <taxon>Malvales</taxon>
        <taxon>Malvaceae</taxon>
        <taxon>Malvoideae</taxon>
        <taxon>Gossypium</taxon>
    </lineage>
</organism>
<reference evidence="1 2" key="1">
    <citation type="submission" date="2019-06" db="EMBL/GenBank/DDBJ databases">
        <title>WGS assembly of Gossypium darwinii.</title>
        <authorList>
            <person name="Chen Z.J."/>
            <person name="Sreedasyam A."/>
            <person name="Ando A."/>
            <person name="Song Q."/>
            <person name="De L."/>
            <person name="Hulse-Kemp A."/>
            <person name="Ding M."/>
            <person name="Ye W."/>
            <person name="Kirkbride R."/>
            <person name="Jenkins J."/>
            <person name="Plott C."/>
            <person name="Lovell J."/>
            <person name="Lin Y.-M."/>
            <person name="Vaughn R."/>
            <person name="Liu B."/>
            <person name="Li W."/>
            <person name="Simpson S."/>
            <person name="Scheffler B."/>
            <person name="Saski C."/>
            <person name="Grover C."/>
            <person name="Hu G."/>
            <person name="Conover J."/>
            <person name="Carlson J."/>
            <person name="Shu S."/>
            <person name="Boston L."/>
            <person name="Williams M."/>
            <person name="Peterson D."/>
            <person name="Mcgee K."/>
            <person name="Jones D."/>
            <person name="Wendel J."/>
            <person name="Stelly D."/>
            <person name="Grimwood J."/>
            <person name="Schmutz J."/>
        </authorList>
    </citation>
    <scope>NUCLEOTIDE SEQUENCE [LARGE SCALE GENOMIC DNA]</scope>
    <source>
        <strain evidence="1">1808015.09</strain>
    </source>
</reference>
<evidence type="ECO:0000313" key="2">
    <source>
        <dbReference type="Proteomes" id="UP000323506"/>
    </source>
</evidence>
<keyword evidence="2" id="KW-1185">Reference proteome</keyword>
<protein>
    <submittedName>
        <fullName evidence="1">Uncharacterized protein</fullName>
    </submittedName>
</protein>
<sequence length="51" mass="5807">MGYADCRMRDGTAISETAKAASNCSWLWTTHCARLSIFYVHFLEIIAIFCM</sequence>
<accession>A0A5D2CFF1</accession>
<gene>
    <name evidence="1" type="ORF">ES288_D05G078000v1</name>
</gene>